<dbReference type="InterPro" id="IPR032678">
    <property type="entry name" value="tRNA-synt_1_cat_dom"/>
</dbReference>
<feature type="binding site" evidence="12">
    <location>
        <position position="234"/>
    </location>
    <ligand>
        <name>Zn(2+)</name>
        <dbReference type="ChEBI" id="CHEBI:29105"/>
    </ligand>
</feature>
<feature type="binding site" evidence="12">
    <location>
        <position position="238"/>
    </location>
    <ligand>
        <name>Zn(2+)</name>
        <dbReference type="ChEBI" id="CHEBI:29105"/>
    </ligand>
</feature>
<dbReference type="InterPro" id="IPR015803">
    <property type="entry name" value="Cys-tRNA-ligase"/>
</dbReference>
<sequence>MLKIHNSLTRQKEVFTPITPDIVNMYVCGITVYDYCHIGHARMLVVFDMVVRYLRYSGYQVNYVRNITDIDDKIIARANENNEPIDALTARFSTAMHQDETALKCLAPTIEPRATEAVNEMIALIEALIAKGHAYVASSKDVLYAVDSFADYGKLANQNLDELQAGQRVEVDTGKRSALDFVLWKSAKPNEPAWDSPWGKGRPGWHIECSAMAKANLGDHFDIHGGGLDLKFPHHECEIAQSEPVCGKHVNYWMHNGFVQVDSEKMSKSLGNFFTIRDVLDKFSGEVIRFFVIGTHYRSPLNYSDSGLQDAENGLARLYTTLRNTASFDVDASALRLEYPEFFAAMDDDFNTAKAISVLFSVAKTINKTVDSEQKNYLASALKALGGVLGILQDNPDDFLQAGSKDDAKAIADLILARHAARADKDFARADAIRDQLDAMGVAIEDNAGQTSWRYK</sequence>
<keyword evidence="8 12" id="KW-0862">Zinc</keyword>
<keyword evidence="11 12" id="KW-0030">Aminoacyl-tRNA synthetase</keyword>
<feature type="short sequence motif" description="'KMSKS' region" evidence="12">
    <location>
        <begin position="265"/>
        <end position="269"/>
    </location>
</feature>
<keyword evidence="15" id="KW-1185">Reference proteome</keyword>
<feature type="domain" description="Cysteinyl-tRNA synthetase class Ia DALR" evidence="13">
    <location>
        <begin position="341"/>
        <end position="400"/>
    </location>
</feature>
<evidence type="ECO:0000256" key="6">
    <source>
        <dbReference type="ARBA" id="ARBA00022723"/>
    </source>
</evidence>
<name>A0A6N7EU50_9GAMM</name>
<feature type="binding site" evidence="12">
    <location>
        <position position="209"/>
    </location>
    <ligand>
        <name>Zn(2+)</name>
        <dbReference type="ChEBI" id="CHEBI:29105"/>
    </ligand>
</feature>
<accession>A0A6N7EU50</accession>
<keyword evidence="4 12" id="KW-0963">Cytoplasm</keyword>
<dbReference type="InterPro" id="IPR015273">
    <property type="entry name" value="Cys-tRNA-synt_Ia_DALR"/>
</dbReference>
<reference evidence="14 15" key="1">
    <citation type="submission" date="2019-10" db="EMBL/GenBank/DDBJ databases">
        <title>Cardiobacteriales fam. a chemoheterotrophic member of the order Cardiobacteriales, and proposal of Cardiobacteriales fam. nov.</title>
        <authorList>
            <person name="Wang C."/>
        </authorList>
    </citation>
    <scope>NUCLEOTIDE SEQUENCE [LARGE SCALE GENOMIC DNA]</scope>
    <source>
        <strain evidence="14 15">ML27</strain>
    </source>
</reference>
<dbReference type="SUPFAM" id="SSF52374">
    <property type="entry name" value="Nucleotidylyl transferase"/>
    <property type="match status" value="1"/>
</dbReference>
<evidence type="ECO:0000256" key="9">
    <source>
        <dbReference type="ARBA" id="ARBA00022840"/>
    </source>
</evidence>
<evidence type="ECO:0000256" key="4">
    <source>
        <dbReference type="ARBA" id="ARBA00022490"/>
    </source>
</evidence>
<proteinExistence type="inferred from homology"/>
<evidence type="ECO:0000256" key="11">
    <source>
        <dbReference type="ARBA" id="ARBA00023146"/>
    </source>
</evidence>
<evidence type="ECO:0000256" key="1">
    <source>
        <dbReference type="ARBA" id="ARBA00004496"/>
    </source>
</evidence>
<keyword evidence="10 12" id="KW-0648">Protein biosynthesis</keyword>
<keyword evidence="9 12" id="KW-0067">ATP-binding</keyword>
<evidence type="ECO:0000259" key="13">
    <source>
        <dbReference type="SMART" id="SM00840"/>
    </source>
</evidence>
<dbReference type="GO" id="GO:0008270">
    <property type="term" value="F:zinc ion binding"/>
    <property type="evidence" value="ECO:0007669"/>
    <property type="project" value="UniProtKB-UniRule"/>
</dbReference>
<dbReference type="GO" id="GO:0005524">
    <property type="term" value="F:ATP binding"/>
    <property type="evidence" value="ECO:0007669"/>
    <property type="project" value="UniProtKB-UniRule"/>
</dbReference>
<evidence type="ECO:0000256" key="12">
    <source>
        <dbReference type="HAMAP-Rule" id="MF_00041"/>
    </source>
</evidence>
<dbReference type="Pfam" id="PF23493">
    <property type="entry name" value="CysS_C"/>
    <property type="match status" value="1"/>
</dbReference>
<dbReference type="PANTHER" id="PTHR10890">
    <property type="entry name" value="CYSTEINYL-TRNA SYNTHETASE"/>
    <property type="match status" value="1"/>
</dbReference>
<gene>
    <name evidence="12" type="primary">cysS</name>
    <name evidence="14" type="ORF">GCU85_04275</name>
</gene>
<dbReference type="CDD" id="cd07963">
    <property type="entry name" value="Anticodon_Ia_Cys"/>
    <property type="match status" value="1"/>
</dbReference>
<evidence type="ECO:0000256" key="2">
    <source>
        <dbReference type="ARBA" id="ARBA00005594"/>
    </source>
</evidence>
<dbReference type="FunCoup" id="A0A6N7EU50">
    <property type="interactions" value="465"/>
</dbReference>
<evidence type="ECO:0000256" key="3">
    <source>
        <dbReference type="ARBA" id="ARBA00011245"/>
    </source>
</evidence>
<dbReference type="Pfam" id="PF01406">
    <property type="entry name" value="tRNA-synt_1e"/>
    <property type="match status" value="1"/>
</dbReference>
<dbReference type="RefSeq" id="WP_328592786.1">
    <property type="nucleotide sequence ID" value="NZ_WHNW01000003.1"/>
</dbReference>
<dbReference type="HAMAP" id="MF_00041">
    <property type="entry name" value="Cys_tRNA_synth"/>
    <property type="match status" value="1"/>
</dbReference>
<dbReference type="Proteomes" id="UP000471298">
    <property type="component" value="Unassembled WGS sequence"/>
</dbReference>
<feature type="binding site" evidence="12">
    <location>
        <position position="268"/>
    </location>
    <ligand>
        <name>ATP</name>
        <dbReference type="ChEBI" id="CHEBI:30616"/>
    </ligand>
</feature>
<evidence type="ECO:0000256" key="7">
    <source>
        <dbReference type="ARBA" id="ARBA00022741"/>
    </source>
</evidence>
<organism evidence="14 15">
    <name type="scientific">Ostreibacterium oceani</name>
    <dbReference type="NCBI Taxonomy" id="2654998"/>
    <lineage>
        <taxon>Bacteria</taxon>
        <taxon>Pseudomonadati</taxon>
        <taxon>Pseudomonadota</taxon>
        <taxon>Gammaproteobacteria</taxon>
        <taxon>Cardiobacteriales</taxon>
        <taxon>Ostreibacteriaceae</taxon>
        <taxon>Ostreibacterium</taxon>
    </lineage>
</organism>
<dbReference type="Pfam" id="PF09190">
    <property type="entry name" value="DALR_2"/>
    <property type="match status" value="1"/>
</dbReference>
<comment type="cofactor">
    <cofactor evidence="12">
        <name>Zn(2+)</name>
        <dbReference type="ChEBI" id="CHEBI:29105"/>
    </cofactor>
    <text evidence="12">Binds 1 zinc ion per subunit.</text>
</comment>
<comment type="caution">
    <text evidence="14">The sequence shown here is derived from an EMBL/GenBank/DDBJ whole genome shotgun (WGS) entry which is preliminary data.</text>
</comment>
<dbReference type="CDD" id="cd00672">
    <property type="entry name" value="CysRS_core"/>
    <property type="match status" value="1"/>
</dbReference>
<dbReference type="NCBIfam" id="TIGR00435">
    <property type="entry name" value="cysS"/>
    <property type="match status" value="1"/>
</dbReference>
<dbReference type="InParanoid" id="A0A6N7EU50"/>
<feature type="short sequence motif" description="'HIGH' region" evidence="12">
    <location>
        <begin position="30"/>
        <end position="40"/>
    </location>
</feature>
<dbReference type="InterPro" id="IPR014729">
    <property type="entry name" value="Rossmann-like_a/b/a_fold"/>
</dbReference>
<keyword evidence="7 12" id="KW-0547">Nucleotide-binding</keyword>
<keyword evidence="6 12" id="KW-0479">Metal-binding</keyword>
<dbReference type="InterPro" id="IPR009080">
    <property type="entry name" value="tRNAsynth_Ia_anticodon-bd"/>
</dbReference>
<protein>
    <recommendedName>
        <fullName evidence="12">Cysteine--tRNA ligase</fullName>
        <ecNumber evidence="12">6.1.1.16</ecNumber>
    </recommendedName>
    <alternativeName>
        <fullName evidence="12">Cysteinyl-tRNA synthetase</fullName>
        <shortName evidence="12">CysRS</shortName>
    </alternativeName>
</protein>
<dbReference type="InterPro" id="IPR056411">
    <property type="entry name" value="CysS_C"/>
</dbReference>
<evidence type="ECO:0000313" key="14">
    <source>
        <dbReference type="EMBL" id="MPV85952.1"/>
    </source>
</evidence>
<dbReference type="GO" id="GO:0005829">
    <property type="term" value="C:cytosol"/>
    <property type="evidence" value="ECO:0007669"/>
    <property type="project" value="TreeGrafter"/>
</dbReference>
<dbReference type="SUPFAM" id="SSF47323">
    <property type="entry name" value="Anticodon-binding domain of a subclass of class I aminoacyl-tRNA synthetases"/>
    <property type="match status" value="1"/>
</dbReference>
<dbReference type="PANTHER" id="PTHR10890:SF3">
    <property type="entry name" value="CYSTEINE--TRNA LIGASE, CYTOPLASMIC"/>
    <property type="match status" value="1"/>
</dbReference>
<dbReference type="FunFam" id="3.40.50.620:FF:000009">
    <property type="entry name" value="Cysteine--tRNA ligase"/>
    <property type="match status" value="1"/>
</dbReference>
<comment type="similarity">
    <text evidence="2 12">Belongs to the class-I aminoacyl-tRNA synthetase family.</text>
</comment>
<comment type="catalytic activity">
    <reaction evidence="12">
        <text>tRNA(Cys) + L-cysteine + ATP = L-cysteinyl-tRNA(Cys) + AMP + diphosphate</text>
        <dbReference type="Rhea" id="RHEA:17773"/>
        <dbReference type="Rhea" id="RHEA-COMP:9661"/>
        <dbReference type="Rhea" id="RHEA-COMP:9679"/>
        <dbReference type="ChEBI" id="CHEBI:30616"/>
        <dbReference type="ChEBI" id="CHEBI:33019"/>
        <dbReference type="ChEBI" id="CHEBI:35235"/>
        <dbReference type="ChEBI" id="CHEBI:78442"/>
        <dbReference type="ChEBI" id="CHEBI:78517"/>
        <dbReference type="ChEBI" id="CHEBI:456215"/>
        <dbReference type="EC" id="6.1.1.16"/>
    </reaction>
</comment>
<dbReference type="AlphaFoldDB" id="A0A6N7EU50"/>
<comment type="subcellular location">
    <subcellularLocation>
        <location evidence="1 12">Cytoplasm</location>
    </subcellularLocation>
</comment>
<evidence type="ECO:0000313" key="15">
    <source>
        <dbReference type="Proteomes" id="UP000471298"/>
    </source>
</evidence>
<comment type="subunit">
    <text evidence="3 12">Monomer.</text>
</comment>
<dbReference type="GO" id="GO:0006423">
    <property type="term" value="P:cysteinyl-tRNA aminoacylation"/>
    <property type="evidence" value="ECO:0007669"/>
    <property type="project" value="UniProtKB-UniRule"/>
</dbReference>
<evidence type="ECO:0000256" key="5">
    <source>
        <dbReference type="ARBA" id="ARBA00022598"/>
    </source>
</evidence>
<feature type="binding site" evidence="12">
    <location>
        <position position="28"/>
    </location>
    <ligand>
        <name>Zn(2+)</name>
        <dbReference type="ChEBI" id="CHEBI:29105"/>
    </ligand>
</feature>
<dbReference type="GO" id="GO:0004817">
    <property type="term" value="F:cysteine-tRNA ligase activity"/>
    <property type="evidence" value="ECO:0007669"/>
    <property type="project" value="UniProtKB-UniRule"/>
</dbReference>
<dbReference type="Gene3D" id="1.20.120.1910">
    <property type="entry name" value="Cysteine-tRNA ligase, C-terminal anti-codon recognition domain"/>
    <property type="match status" value="1"/>
</dbReference>
<evidence type="ECO:0000256" key="8">
    <source>
        <dbReference type="ARBA" id="ARBA00022833"/>
    </source>
</evidence>
<dbReference type="EC" id="6.1.1.16" evidence="12"/>
<dbReference type="InterPro" id="IPR024909">
    <property type="entry name" value="Cys-tRNA/MSH_ligase"/>
</dbReference>
<evidence type="ECO:0000256" key="10">
    <source>
        <dbReference type="ARBA" id="ARBA00022917"/>
    </source>
</evidence>
<keyword evidence="5 12" id="KW-0436">Ligase</keyword>
<dbReference type="Gene3D" id="3.40.50.620">
    <property type="entry name" value="HUPs"/>
    <property type="match status" value="1"/>
</dbReference>
<dbReference type="PRINTS" id="PR00983">
    <property type="entry name" value="TRNASYNTHCYS"/>
</dbReference>
<dbReference type="EMBL" id="WHNW01000003">
    <property type="protein sequence ID" value="MPV85952.1"/>
    <property type="molecule type" value="Genomic_DNA"/>
</dbReference>
<dbReference type="SMART" id="SM00840">
    <property type="entry name" value="DALR_2"/>
    <property type="match status" value="1"/>
</dbReference>